<accession>A0A9P5NF67</accession>
<reference evidence="1" key="1">
    <citation type="submission" date="2020-11" db="EMBL/GenBank/DDBJ databases">
        <authorList>
            <consortium name="DOE Joint Genome Institute"/>
            <person name="Ahrendt S."/>
            <person name="Riley R."/>
            <person name="Andreopoulos W."/>
            <person name="LaButti K."/>
            <person name="Pangilinan J."/>
            <person name="Ruiz-duenas F.J."/>
            <person name="Barrasa J.M."/>
            <person name="Sanchez-Garcia M."/>
            <person name="Camarero S."/>
            <person name="Miyauchi S."/>
            <person name="Serrano A."/>
            <person name="Linde D."/>
            <person name="Babiker R."/>
            <person name="Drula E."/>
            <person name="Ayuso-Fernandez I."/>
            <person name="Pacheco R."/>
            <person name="Padilla G."/>
            <person name="Ferreira P."/>
            <person name="Barriuso J."/>
            <person name="Kellner H."/>
            <person name="Castanera R."/>
            <person name="Alfaro M."/>
            <person name="Ramirez L."/>
            <person name="Pisabarro A.G."/>
            <person name="Kuo A."/>
            <person name="Tritt A."/>
            <person name="Lipzen A."/>
            <person name="He G."/>
            <person name="Yan M."/>
            <person name="Ng V."/>
            <person name="Cullen D."/>
            <person name="Martin F."/>
            <person name="Rosso M.-N."/>
            <person name="Henrissat B."/>
            <person name="Hibbett D."/>
            <person name="Martinez A.T."/>
            <person name="Grigoriev I.V."/>
        </authorList>
    </citation>
    <scope>NUCLEOTIDE SEQUENCE</scope>
    <source>
        <strain evidence="1">AH 44721</strain>
    </source>
</reference>
<dbReference type="Proteomes" id="UP000724874">
    <property type="component" value="Unassembled WGS sequence"/>
</dbReference>
<sequence>MVKTQVMRRGQGDALITRGDSHDRHIRFGIFVSLVRTCRRAEGRTLEIRNLLQPAKIRSMNIGYPVPLIGKKESQLYQNSELAPRTFAECDFRHKGSYQAIPSSHNPSWLWDSTRLFGSYCGYTSSSGFLKVCQDSLVEKGHRHLKLASHPSFHLLAGARRWSCTTCQPLCMQLVPLPDSNVLEISVRNLLTRKLGSCALDPRPYHGDPITIQFTRIRSRGLMSLRDPRPQVANYWLLEMGG</sequence>
<dbReference type="EMBL" id="JADNYJ010000093">
    <property type="protein sequence ID" value="KAF8886884.1"/>
    <property type="molecule type" value="Genomic_DNA"/>
</dbReference>
<name>A0A9P5NF67_GYMJU</name>
<dbReference type="AlphaFoldDB" id="A0A9P5NF67"/>
<evidence type="ECO:0000313" key="1">
    <source>
        <dbReference type="EMBL" id="KAF8886884.1"/>
    </source>
</evidence>
<comment type="caution">
    <text evidence="1">The sequence shown here is derived from an EMBL/GenBank/DDBJ whole genome shotgun (WGS) entry which is preliminary data.</text>
</comment>
<protein>
    <submittedName>
        <fullName evidence="1">Uncharacterized protein</fullName>
    </submittedName>
</protein>
<evidence type="ECO:0000313" key="2">
    <source>
        <dbReference type="Proteomes" id="UP000724874"/>
    </source>
</evidence>
<organism evidence="1 2">
    <name type="scientific">Gymnopilus junonius</name>
    <name type="common">Spectacular rustgill mushroom</name>
    <name type="synonym">Gymnopilus spectabilis subsp. junonius</name>
    <dbReference type="NCBI Taxonomy" id="109634"/>
    <lineage>
        <taxon>Eukaryota</taxon>
        <taxon>Fungi</taxon>
        <taxon>Dikarya</taxon>
        <taxon>Basidiomycota</taxon>
        <taxon>Agaricomycotina</taxon>
        <taxon>Agaricomycetes</taxon>
        <taxon>Agaricomycetidae</taxon>
        <taxon>Agaricales</taxon>
        <taxon>Agaricineae</taxon>
        <taxon>Hymenogastraceae</taxon>
        <taxon>Gymnopilus</taxon>
    </lineage>
</organism>
<gene>
    <name evidence="1" type="ORF">CPB84DRAFT_1749863</name>
</gene>
<keyword evidence="2" id="KW-1185">Reference proteome</keyword>
<proteinExistence type="predicted"/>